<comment type="caution">
    <text evidence="10">The sequence shown here is derived from an EMBL/GenBank/DDBJ whole genome shotgun (WGS) entry which is preliminary data.</text>
</comment>
<dbReference type="GO" id="GO:0006355">
    <property type="term" value="P:regulation of DNA-templated transcription"/>
    <property type="evidence" value="ECO:0007669"/>
    <property type="project" value="InterPro"/>
</dbReference>
<dbReference type="InterPro" id="IPR036388">
    <property type="entry name" value="WH-like_DNA-bd_sf"/>
</dbReference>
<dbReference type="SUPFAM" id="SSF52172">
    <property type="entry name" value="CheY-like"/>
    <property type="match status" value="1"/>
</dbReference>
<keyword evidence="5" id="KW-0804">Transcription</keyword>
<reference evidence="10 11" key="1">
    <citation type="submission" date="2018-05" db="EMBL/GenBank/DDBJ databases">
        <title>Antimicrobial susceptibility testing and genomic analysis of Arcobacter skirrowii strains and one Arcobacter butzleri isolated from German poultry farms.</title>
        <authorList>
            <person name="Haenel I."/>
            <person name="Hotzel H."/>
            <person name="Tomaso H."/>
            <person name="Busch A."/>
        </authorList>
    </citation>
    <scope>NUCLEOTIDE SEQUENCE [LARGE SCALE GENOMIC DNA]</scope>
    <source>
        <strain evidence="11">v</strain>
    </source>
</reference>
<dbReference type="Gene3D" id="3.40.50.2300">
    <property type="match status" value="1"/>
</dbReference>
<feature type="modified residue" description="4-aspartylphosphate" evidence="6">
    <location>
        <position position="52"/>
    </location>
</feature>
<dbReference type="InterPro" id="IPR001789">
    <property type="entry name" value="Sig_transdc_resp-reg_receiver"/>
</dbReference>
<keyword evidence="2" id="KW-0902">Two-component regulatory system</keyword>
<feature type="DNA-binding region" description="OmpR/PhoB-type" evidence="7">
    <location>
        <begin position="125"/>
        <end position="221"/>
    </location>
</feature>
<dbReference type="Pfam" id="PF00486">
    <property type="entry name" value="Trans_reg_C"/>
    <property type="match status" value="1"/>
</dbReference>
<evidence type="ECO:0000313" key="11">
    <source>
        <dbReference type="Proteomes" id="UP000245014"/>
    </source>
</evidence>
<proteinExistence type="predicted"/>
<dbReference type="PANTHER" id="PTHR48111:SF1">
    <property type="entry name" value="TWO-COMPONENT RESPONSE REGULATOR ORR33"/>
    <property type="match status" value="1"/>
</dbReference>
<evidence type="ECO:0000256" key="5">
    <source>
        <dbReference type="ARBA" id="ARBA00023163"/>
    </source>
</evidence>
<dbReference type="AlphaFoldDB" id="A0A2U2BZG0"/>
<evidence type="ECO:0000256" key="7">
    <source>
        <dbReference type="PROSITE-ProRule" id="PRU01091"/>
    </source>
</evidence>
<dbReference type="Pfam" id="PF00072">
    <property type="entry name" value="Response_reg"/>
    <property type="match status" value="1"/>
</dbReference>
<dbReference type="SMART" id="SM00862">
    <property type="entry name" value="Trans_reg_C"/>
    <property type="match status" value="1"/>
</dbReference>
<feature type="domain" description="OmpR/PhoB-type" evidence="9">
    <location>
        <begin position="125"/>
        <end position="221"/>
    </location>
</feature>
<organism evidence="10 11">
    <name type="scientific">Aliarcobacter skirrowii</name>
    <dbReference type="NCBI Taxonomy" id="28200"/>
    <lineage>
        <taxon>Bacteria</taxon>
        <taxon>Pseudomonadati</taxon>
        <taxon>Campylobacterota</taxon>
        <taxon>Epsilonproteobacteria</taxon>
        <taxon>Campylobacterales</taxon>
        <taxon>Arcobacteraceae</taxon>
        <taxon>Aliarcobacter</taxon>
    </lineage>
</organism>
<dbReference type="Gene3D" id="1.10.10.10">
    <property type="entry name" value="Winged helix-like DNA-binding domain superfamily/Winged helix DNA-binding domain"/>
    <property type="match status" value="1"/>
</dbReference>
<protein>
    <submittedName>
        <fullName evidence="10">DNA-binding response regulator</fullName>
    </submittedName>
</protein>
<dbReference type="PANTHER" id="PTHR48111">
    <property type="entry name" value="REGULATOR OF RPOS"/>
    <property type="match status" value="1"/>
</dbReference>
<dbReference type="GO" id="GO:0000976">
    <property type="term" value="F:transcription cis-regulatory region binding"/>
    <property type="evidence" value="ECO:0007669"/>
    <property type="project" value="TreeGrafter"/>
</dbReference>
<dbReference type="GO" id="GO:0000156">
    <property type="term" value="F:phosphorelay response regulator activity"/>
    <property type="evidence" value="ECO:0007669"/>
    <property type="project" value="TreeGrafter"/>
</dbReference>
<evidence type="ECO:0000256" key="3">
    <source>
        <dbReference type="ARBA" id="ARBA00023015"/>
    </source>
</evidence>
<dbReference type="PROSITE" id="PS50110">
    <property type="entry name" value="RESPONSE_REGULATORY"/>
    <property type="match status" value="1"/>
</dbReference>
<evidence type="ECO:0000259" key="9">
    <source>
        <dbReference type="PROSITE" id="PS51755"/>
    </source>
</evidence>
<keyword evidence="1 6" id="KW-0597">Phosphoprotein</keyword>
<sequence>MYNILILEDDSLFASSIEDFLNCENFEVDIAKDSEEVFSYTYSKNYDLYLFDINVPKLNGLETLKMLRQSNDNTPCIFLTSYKDKDTLKSGFISGCDDYIKKPVDLDELNLRLRAILRRENKGFSKVILEDNLYFNQEDKRVYKDNEDLNLPSKVLELLELFIENRNKIVTKEMIFSRLYSKEQTHSEGAVRVYINQIKNIFETKEDVIKNIKGVGYKFEL</sequence>
<dbReference type="SMART" id="SM00448">
    <property type="entry name" value="REC"/>
    <property type="match status" value="1"/>
</dbReference>
<dbReference type="GO" id="GO:0032993">
    <property type="term" value="C:protein-DNA complex"/>
    <property type="evidence" value="ECO:0007669"/>
    <property type="project" value="TreeGrafter"/>
</dbReference>
<dbReference type="InterPro" id="IPR011006">
    <property type="entry name" value="CheY-like_superfamily"/>
</dbReference>
<evidence type="ECO:0000259" key="8">
    <source>
        <dbReference type="PROSITE" id="PS50110"/>
    </source>
</evidence>
<evidence type="ECO:0000256" key="2">
    <source>
        <dbReference type="ARBA" id="ARBA00023012"/>
    </source>
</evidence>
<evidence type="ECO:0000256" key="1">
    <source>
        <dbReference type="ARBA" id="ARBA00022553"/>
    </source>
</evidence>
<dbReference type="InterPro" id="IPR001867">
    <property type="entry name" value="OmpR/PhoB-type_DNA-bd"/>
</dbReference>
<keyword evidence="4 7" id="KW-0238">DNA-binding</keyword>
<keyword evidence="3" id="KW-0805">Transcription regulation</keyword>
<evidence type="ECO:0000256" key="6">
    <source>
        <dbReference type="PROSITE-ProRule" id="PRU00169"/>
    </source>
</evidence>
<evidence type="ECO:0000313" key="10">
    <source>
        <dbReference type="EMBL" id="PWE20393.1"/>
    </source>
</evidence>
<accession>A0A2U2BZG0</accession>
<dbReference type="PROSITE" id="PS51755">
    <property type="entry name" value="OMPR_PHOB"/>
    <property type="match status" value="1"/>
</dbReference>
<dbReference type="InterPro" id="IPR039420">
    <property type="entry name" value="WalR-like"/>
</dbReference>
<dbReference type="RefSeq" id="WP_109158636.1">
    <property type="nucleotide sequence ID" value="NZ_JAUQUE010000005.1"/>
</dbReference>
<feature type="domain" description="Response regulatory" evidence="8">
    <location>
        <begin position="3"/>
        <end position="117"/>
    </location>
</feature>
<evidence type="ECO:0000256" key="4">
    <source>
        <dbReference type="ARBA" id="ARBA00023125"/>
    </source>
</evidence>
<name>A0A2U2BZG0_9BACT</name>
<dbReference type="STRING" id="28200.GCA_001572935_01307"/>
<dbReference type="EMBL" id="QEYI01000007">
    <property type="protein sequence ID" value="PWE20393.1"/>
    <property type="molecule type" value="Genomic_DNA"/>
</dbReference>
<dbReference type="CDD" id="cd00383">
    <property type="entry name" value="trans_reg_C"/>
    <property type="match status" value="1"/>
</dbReference>
<dbReference type="Proteomes" id="UP000245014">
    <property type="component" value="Unassembled WGS sequence"/>
</dbReference>
<dbReference type="GO" id="GO:0005829">
    <property type="term" value="C:cytosol"/>
    <property type="evidence" value="ECO:0007669"/>
    <property type="project" value="TreeGrafter"/>
</dbReference>
<gene>
    <name evidence="10" type="ORF">DF188_07955</name>
</gene>